<dbReference type="PANTHER" id="PTHR11239:SF12">
    <property type="entry name" value="DNA-DIRECTED RNA POLYMERASE III SUBUNIT RPC10"/>
    <property type="match status" value="1"/>
</dbReference>
<dbReference type="SMART" id="SM00661">
    <property type="entry name" value="RPOL9"/>
    <property type="match status" value="1"/>
</dbReference>
<evidence type="ECO:0000256" key="8">
    <source>
        <dbReference type="PIRSR" id="PIRSR005586-1"/>
    </source>
</evidence>
<keyword evidence="6 7" id="KW-0539">Nucleus</keyword>
<dbReference type="InterPro" id="IPR001222">
    <property type="entry name" value="Znf_TFIIS"/>
</dbReference>
<dbReference type="PANTHER" id="PTHR11239">
    <property type="entry name" value="DNA-DIRECTED RNA POLYMERASE"/>
    <property type="match status" value="1"/>
</dbReference>
<feature type="zinc finger region" description="C4-type" evidence="9">
    <location>
        <begin position="4"/>
        <end position="27"/>
    </location>
</feature>
<evidence type="ECO:0000313" key="12">
    <source>
        <dbReference type="EMBL" id="TFL06668.1"/>
    </source>
</evidence>
<dbReference type="GO" id="GO:0006386">
    <property type="term" value="P:termination of RNA polymerase III transcription"/>
    <property type="evidence" value="ECO:0007669"/>
    <property type="project" value="TreeGrafter"/>
</dbReference>
<dbReference type="EMBL" id="ML178815">
    <property type="protein sequence ID" value="TFL06668.1"/>
    <property type="molecule type" value="Genomic_DNA"/>
</dbReference>
<dbReference type="GO" id="GO:0005666">
    <property type="term" value="C:RNA polymerase III complex"/>
    <property type="evidence" value="ECO:0007669"/>
    <property type="project" value="TreeGrafter"/>
</dbReference>
<dbReference type="Pfam" id="PF02150">
    <property type="entry name" value="Zn_ribbon_RPB9"/>
    <property type="match status" value="1"/>
</dbReference>
<evidence type="ECO:0000256" key="9">
    <source>
        <dbReference type="PIRSR" id="PIRSR005586-2"/>
    </source>
</evidence>
<dbReference type="Gene3D" id="2.20.25.10">
    <property type="match status" value="1"/>
</dbReference>
<evidence type="ECO:0000259" key="11">
    <source>
        <dbReference type="PROSITE" id="PS51133"/>
    </source>
</evidence>
<keyword evidence="5 8" id="KW-0862">Zinc</keyword>
<sequence>MLFCPNCANLLVIGDETGRNKWACQTCPYEFPIHKQHTSRTRYTVKDAEALQDAFNDLDHMPTAQVDCEKCGHGVANYMQLQIRSADEPMTTFYRCAKCGHVRRED</sequence>
<evidence type="ECO:0000256" key="5">
    <source>
        <dbReference type="ARBA" id="ARBA00022833"/>
    </source>
</evidence>
<dbReference type="SUPFAM" id="SSF57783">
    <property type="entry name" value="Zinc beta-ribbon"/>
    <property type="match status" value="1"/>
</dbReference>
<dbReference type="GO" id="GO:0055029">
    <property type="term" value="C:nuclear DNA-directed RNA polymerase complex"/>
    <property type="evidence" value="ECO:0007669"/>
    <property type="project" value="UniProtKB-ARBA"/>
</dbReference>
<evidence type="ECO:0000313" key="13">
    <source>
        <dbReference type="Proteomes" id="UP000305067"/>
    </source>
</evidence>
<evidence type="ECO:0000256" key="6">
    <source>
        <dbReference type="ARBA" id="ARBA00023242"/>
    </source>
</evidence>
<evidence type="ECO:0000256" key="3">
    <source>
        <dbReference type="ARBA" id="ARBA00022723"/>
    </source>
</evidence>
<evidence type="ECO:0000256" key="7">
    <source>
        <dbReference type="PIRNR" id="PIRNR005586"/>
    </source>
</evidence>
<dbReference type="Proteomes" id="UP000305067">
    <property type="component" value="Unassembled WGS sequence"/>
</dbReference>
<dbReference type="GO" id="GO:0003899">
    <property type="term" value="F:DNA-directed RNA polymerase activity"/>
    <property type="evidence" value="ECO:0007669"/>
    <property type="project" value="InterPro"/>
</dbReference>
<evidence type="ECO:0000256" key="10">
    <source>
        <dbReference type="RuleBase" id="RU003474"/>
    </source>
</evidence>
<keyword evidence="7 10" id="KW-0804">Transcription</keyword>
<organism evidence="12 13">
    <name type="scientific">Pterulicium gracile</name>
    <dbReference type="NCBI Taxonomy" id="1884261"/>
    <lineage>
        <taxon>Eukaryota</taxon>
        <taxon>Fungi</taxon>
        <taxon>Dikarya</taxon>
        <taxon>Basidiomycota</taxon>
        <taxon>Agaricomycotina</taxon>
        <taxon>Agaricomycetes</taxon>
        <taxon>Agaricomycetidae</taxon>
        <taxon>Agaricales</taxon>
        <taxon>Pleurotineae</taxon>
        <taxon>Pterulaceae</taxon>
        <taxon>Pterulicium</taxon>
    </lineage>
</organism>
<feature type="binding site" evidence="8">
    <location>
        <position position="4"/>
    </location>
    <ligand>
        <name>Zn(2+)</name>
        <dbReference type="ChEBI" id="CHEBI:29105"/>
        <label>1</label>
    </ligand>
</feature>
<dbReference type="OrthoDB" id="282152at2759"/>
<feature type="binding site" evidence="8">
    <location>
        <position position="71"/>
    </location>
    <ligand>
        <name>Zn(2+)</name>
        <dbReference type="ChEBI" id="CHEBI:29105"/>
        <label>2</label>
    </ligand>
</feature>
<feature type="binding site" evidence="8">
    <location>
        <position position="24"/>
    </location>
    <ligand>
        <name>Zn(2+)</name>
        <dbReference type="ChEBI" id="CHEBI:29105"/>
        <label>1</label>
    </ligand>
</feature>
<keyword evidence="2 7" id="KW-0240">DNA-directed RNA polymerase</keyword>
<dbReference type="InterPro" id="IPR034014">
    <property type="entry name" value="Zn_ribbon_RPC11_C"/>
</dbReference>
<dbReference type="InterPro" id="IPR001529">
    <property type="entry name" value="Zn_ribbon_RPB9"/>
</dbReference>
<comment type="subcellular location">
    <subcellularLocation>
        <location evidence="1 7">Nucleus</location>
    </subcellularLocation>
</comment>
<gene>
    <name evidence="12" type="ORF">BDV98DRAFT_160501</name>
</gene>
<keyword evidence="13" id="KW-1185">Reference proteome</keyword>
<proteinExistence type="inferred from homology"/>
<reference evidence="12 13" key="1">
    <citation type="journal article" date="2019" name="Nat. Ecol. Evol.">
        <title>Megaphylogeny resolves global patterns of mushroom evolution.</title>
        <authorList>
            <person name="Varga T."/>
            <person name="Krizsan K."/>
            <person name="Foldi C."/>
            <person name="Dima B."/>
            <person name="Sanchez-Garcia M."/>
            <person name="Sanchez-Ramirez S."/>
            <person name="Szollosi G.J."/>
            <person name="Szarkandi J.G."/>
            <person name="Papp V."/>
            <person name="Albert L."/>
            <person name="Andreopoulos W."/>
            <person name="Angelini C."/>
            <person name="Antonin V."/>
            <person name="Barry K.W."/>
            <person name="Bougher N.L."/>
            <person name="Buchanan P."/>
            <person name="Buyck B."/>
            <person name="Bense V."/>
            <person name="Catcheside P."/>
            <person name="Chovatia M."/>
            <person name="Cooper J."/>
            <person name="Damon W."/>
            <person name="Desjardin D."/>
            <person name="Finy P."/>
            <person name="Geml J."/>
            <person name="Haridas S."/>
            <person name="Hughes K."/>
            <person name="Justo A."/>
            <person name="Karasinski D."/>
            <person name="Kautmanova I."/>
            <person name="Kiss B."/>
            <person name="Kocsube S."/>
            <person name="Kotiranta H."/>
            <person name="LaButti K.M."/>
            <person name="Lechner B.E."/>
            <person name="Liimatainen K."/>
            <person name="Lipzen A."/>
            <person name="Lukacs Z."/>
            <person name="Mihaltcheva S."/>
            <person name="Morgado L.N."/>
            <person name="Niskanen T."/>
            <person name="Noordeloos M.E."/>
            <person name="Ohm R.A."/>
            <person name="Ortiz-Santana B."/>
            <person name="Ovrebo C."/>
            <person name="Racz N."/>
            <person name="Riley R."/>
            <person name="Savchenko A."/>
            <person name="Shiryaev A."/>
            <person name="Soop K."/>
            <person name="Spirin V."/>
            <person name="Szebenyi C."/>
            <person name="Tomsovsky M."/>
            <person name="Tulloss R.E."/>
            <person name="Uehling J."/>
            <person name="Grigoriev I.V."/>
            <person name="Vagvolgyi C."/>
            <person name="Papp T."/>
            <person name="Martin F.M."/>
            <person name="Miettinen O."/>
            <person name="Hibbett D.S."/>
            <person name="Nagy L.G."/>
        </authorList>
    </citation>
    <scope>NUCLEOTIDE SEQUENCE [LARGE SCALE GENOMIC DNA]</scope>
    <source>
        <strain evidence="12 13">CBS 309.79</strain>
    </source>
</reference>
<dbReference type="STRING" id="1884261.A0A5C3QZ96"/>
<dbReference type="AlphaFoldDB" id="A0A5C3QZ96"/>
<feature type="binding site" evidence="8">
    <location>
        <position position="27"/>
    </location>
    <ligand>
        <name>Zn(2+)</name>
        <dbReference type="ChEBI" id="CHEBI:29105"/>
        <label>1</label>
    </ligand>
</feature>
<evidence type="ECO:0000256" key="2">
    <source>
        <dbReference type="ARBA" id="ARBA00022478"/>
    </source>
</evidence>
<name>A0A5C3QZ96_9AGAR</name>
<evidence type="ECO:0000256" key="1">
    <source>
        <dbReference type="ARBA" id="ARBA00004123"/>
    </source>
</evidence>
<keyword evidence="3 8" id="KW-0479">Metal-binding</keyword>
<keyword evidence="4 9" id="KW-0863">Zinc-finger</keyword>
<dbReference type="GO" id="GO:0008270">
    <property type="term" value="F:zinc ion binding"/>
    <property type="evidence" value="ECO:0007669"/>
    <property type="project" value="UniProtKB-KW"/>
</dbReference>
<dbReference type="Pfam" id="PF01096">
    <property type="entry name" value="Zn_ribbon_TFIIS"/>
    <property type="match status" value="1"/>
</dbReference>
<evidence type="ECO:0000256" key="4">
    <source>
        <dbReference type="ARBA" id="ARBA00022771"/>
    </source>
</evidence>
<dbReference type="InterPro" id="IPR012164">
    <property type="entry name" value="Rpa12/Rpb9/Rpc10/TFS"/>
</dbReference>
<protein>
    <recommendedName>
        <fullName evidence="7">DNA-directed RNA polymerase subunit</fullName>
    </recommendedName>
</protein>
<feature type="binding site" evidence="8">
    <location>
        <position position="99"/>
    </location>
    <ligand>
        <name>Zn(2+)</name>
        <dbReference type="ChEBI" id="CHEBI:29105"/>
        <label>2</label>
    </ligand>
</feature>
<dbReference type="SMART" id="SM00440">
    <property type="entry name" value="ZnF_C2C2"/>
    <property type="match status" value="1"/>
</dbReference>
<dbReference type="PIRSF" id="PIRSF005586">
    <property type="entry name" value="RNApol_RpoM"/>
    <property type="match status" value="1"/>
</dbReference>
<feature type="domain" description="TFIIS-type" evidence="11">
    <location>
        <begin position="64"/>
        <end position="104"/>
    </location>
</feature>
<comment type="function">
    <text evidence="7">DNA-dependent RNA polymerase catalyzes the transcription of DNA into RNA using the four ribonucleoside triphosphates as substrates.</text>
</comment>
<dbReference type="PROSITE" id="PS51133">
    <property type="entry name" value="ZF_TFIIS_2"/>
    <property type="match status" value="1"/>
</dbReference>
<feature type="binding site" evidence="8">
    <location>
        <position position="96"/>
    </location>
    <ligand>
        <name>Zn(2+)</name>
        <dbReference type="ChEBI" id="CHEBI:29105"/>
        <label>2</label>
    </ligand>
</feature>
<feature type="binding site" evidence="8">
    <location>
        <position position="7"/>
    </location>
    <ligand>
        <name>Zn(2+)</name>
        <dbReference type="ChEBI" id="CHEBI:29105"/>
        <label>1</label>
    </ligand>
</feature>
<dbReference type="GO" id="GO:0003676">
    <property type="term" value="F:nucleic acid binding"/>
    <property type="evidence" value="ECO:0007669"/>
    <property type="project" value="InterPro"/>
</dbReference>
<feature type="binding site" evidence="8">
    <location>
        <position position="68"/>
    </location>
    <ligand>
        <name>Zn(2+)</name>
        <dbReference type="ChEBI" id="CHEBI:29105"/>
        <label>2</label>
    </ligand>
</feature>
<dbReference type="CDD" id="cd10509">
    <property type="entry name" value="Zn-ribbon_RPC11"/>
    <property type="match status" value="1"/>
</dbReference>
<comment type="similarity">
    <text evidence="7 10">Belongs to the archaeal rpoM/eukaryotic RPA12/RPB9/RPC11 RNA polymerase family.</text>
</comment>
<accession>A0A5C3QZ96</accession>